<dbReference type="InterPro" id="IPR003006">
    <property type="entry name" value="Ig/MHC_CS"/>
</dbReference>
<dbReference type="PANTHER" id="PTHR16675">
    <property type="entry name" value="MHC CLASS I-RELATED"/>
    <property type="match status" value="1"/>
</dbReference>
<dbReference type="PROSITE" id="PS00290">
    <property type="entry name" value="IG_MHC"/>
    <property type="match status" value="1"/>
</dbReference>
<dbReference type="GO" id="GO:0042605">
    <property type="term" value="F:peptide antigen binding"/>
    <property type="evidence" value="ECO:0007669"/>
    <property type="project" value="TreeGrafter"/>
</dbReference>
<keyword evidence="5" id="KW-0325">Glycoprotein</keyword>
<dbReference type="InterPro" id="IPR003597">
    <property type="entry name" value="Ig_C1-set"/>
</dbReference>
<evidence type="ECO:0000256" key="4">
    <source>
        <dbReference type="ARBA" id="ARBA00023136"/>
    </source>
</evidence>
<keyword evidence="6" id="KW-1133">Transmembrane helix</keyword>
<dbReference type="Pfam" id="PF00129">
    <property type="entry name" value="MHC_I"/>
    <property type="match status" value="1"/>
</dbReference>
<dbReference type="InterPro" id="IPR011161">
    <property type="entry name" value="MHC_I-like_Ag-recog"/>
</dbReference>
<proteinExistence type="inferred from homology"/>
<reference evidence="8" key="1">
    <citation type="journal article" date="2006" name="J. Gen. Virol.">
        <title>Genomic characterization of a novel poxvirus contributing to the decline of the red squirrel (Sciurus vulgaris) in the UK.</title>
        <authorList>
            <person name="McInnes C.J."/>
            <person name="Wood A.R."/>
            <person name="Thomas K."/>
            <person name="Sainsbury A.W."/>
            <person name="Gurnell J."/>
            <person name="Dein F.J."/>
            <person name="Nettleton P.F."/>
        </authorList>
    </citation>
    <scope>NUCLEOTIDE SEQUENCE</scope>
    <source>
        <strain evidence="8">1296/99</strain>
    </source>
</reference>
<dbReference type="SUPFAM" id="SSF48726">
    <property type="entry name" value="Immunoglobulin"/>
    <property type="match status" value="1"/>
</dbReference>
<dbReference type="Gene3D" id="2.60.40.10">
    <property type="entry name" value="Immunoglobulins"/>
    <property type="match status" value="1"/>
</dbReference>
<dbReference type="EMBL" id="HE601899">
    <property type="protein sequence ID" value="CCD83187.1"/>
    <property type="molecule type" value="Genomic_DNA"/>
</dbReference>
<dbReference type="SUPFAM" id="SSF54452">
    <property type="entry name" value="MHC antigen-recognition domain"/>
    <property type="match status" value="1"/>
</dbReference>
<name>Q1HTU8_9POXV</name>
<evidence type="ECO:0000256" key="5">
    <source>
        <dbReference type="ARBA" id="ARBA00023180"/>
    </source>
</evidence>
<dbReference type="SMART" id="SM00407">
    <property type="entry name" value="IGc1"/>
    <property type="match status" value="1"/>
</dbReference>
<dbReference type="GO" id="GO:0002486">
    <property type="term" value="P:antigen processing and presentation of endogenous peptide antigen via MHC class I via ER pathway, TAP-independent"/>
    <property type="evidence" value="ECO:0007669"/>
    <property type="project" value="TreeGrafter"/>
</dbReference>
<evidence type="ECO:0000256" key="3">
    <source>
        <dbReference type="ARBA" id="ARBA00006909"/>
    </source>
</evidence>
<reference evidence="9 10" key="2">
    <citation type="submission" date="2011-10" db="EMBL/GenBank/DDBJ databases">
        <authorList>
            <person name="Darby A."/>
        </authorList>
    </citation>
    <scope>NUCLEOTIDE SEQUENCE [LARGE SCALE GENOMIC DNA]</scope>
    <source>
        <strain evidence="9">Red squirrel UK</strain>
    </source>
</reference>
<dbReference type="KEGG" id="vg:18158390"/>
<sequence length="344" mass="38184">MLALLILLVLSGLRAALAAGGCRASSLVYHHVGLTTEATGDHPRYLVVGYVDDTEIVRFDSNSTDPRVVASVPWNVTNETKYWTDQNKNARETQKIFRLNMRTMSRYYNHTGGSHVLQWSYGCSVTVNCTRGGAHEAFAYDGEDYMTLNEDLRTWTAVSSHASLTMKSASFATDTEFQRSYLTTDCVEWLGKHLAAGGEHLRVVPPRTNLTYREVGGAVELRCWAREFYPSAVSITWLHDSGEPVNQTSVEVRPDGAGTFQKWAAVVVTAGTETEYACRVTHNGESWTLRRPGGFSVLGTVLLVVAVLIALILAAYPVYVVTRNHLAEHRRVTTLEYENLFVVA</sequence>
<gene>
    <name evidence="8" type="primary">I2L</name>
    <name evidence="9" type="ORF">SQPV_0040</name>
</gene>
<dbReference type="PROSITE" id="PS50835">
    <property type="entry name" value="IG_LIKE"/>
    <property type="match status" value="1"/>
</dbReference>
<keyword evidence="10" id="KW-1185">Reference proteome</keyword>
<dbReference type="EMBL" id="AH015635">
    <property type="protein sequence ID" value="ABD51438.1"/>
    <property type="molecule type" value="Genomic_DNA"/>
</dbReference>
<dbReference type="InterPro" id="IPR050208">
    <property type="entry name" value="MHC_class-I_related"/>
</dbReference>
<comment type="function">
    <text evidence="1">Involved in the presentation of foreign antigens to the immune system.</text>
</comment>
<evidence type="ECO:0000313" key="10">
    <source>
        <dbReference type="Proteomes" id="UP000144311"/>
    </source>
</evidence>
<dbReference type="FunFam" id="3.30.500.10:FF:000001">
    <property type="entry name" value="H-2 class I histocompatibility antigen, alpha chain"/>
    <property type="match status" value="1"/>
</dbReference>
<evidence type="ECO:0000256" key="2">
    <source>
        <dbReference type="ARBA" id="ARBA00004479"/>
    </source>
</evidence>
<evidence type="ECO:0000313" key="9">
    <source>
        <dbReference type="EMBL" id="CCD83187.1"/>
    </source>
</evidence>
<accession>Q1HTU8</accession>
<feature type="domain" description="Ig-like" evidence="7">
    <location>
        <begin position="206"/>
        <end position="290"/>
    </location>
</feature>
<comment type="similarity">
    <text evidence="3">Belongs to the MHC class I family.</text>
</comment>
<dbReference type="InterPro" id="IPR036179">
    <property type="entry name" value="Ig-like_dom_sf"/>
</dbReference>
<reference evidence="9 10" key="3">
    <citation type="submission" date="2013-10" db="EMBL/GenBank/DDBJ databases">
        <title>The genome of epidemic Squirrel Poxvirus reveals novel virulence genes.</title>
        <authorList>
            <person name="Darby A.C."/>
            <person name="McInnes C.J."/>
            <person name="Kjaer K.H."/>
            <person name="Wood A.R."/>
            <person name="Hughes M."/>
            <person name="Martensen P.M."/>
            <person name="Radford A.D."/>
            <person name="Hall N."/>
            <person name="Chantrey J."/>
        </authorList>
    </citation>
    <scope>NUCLEOTIDE SEQUENCE [LARGE SCALE GENOMIC DNA]</scope>
    <source>
        <strain evidence="9">Red squirrel UK</strain>
    </source>
</reference>
<dbReference type="Gene3D" id="3.30.500.10">
    <property type="entry name" value="MHC class I-like antigen recognition-like"/>
    <property type="match status" value="1"/>
</dbReference>
<comment type="subcellular location">
    <subcellularLocation>
        <location evidence="2">Membrane</location>
        <topology evidence="2">Single-pass type I membrane protein</topology>
    </subcellularLocation>
</comment>
<dbReference type="GO" id="GO:0005102">
    <property type="term" value="F:signaling receptor binding"/>
    <property type="evidence" value="ECO:0007669"/>
    <property type="project" value="TreeGrafter"/>
</dbReference>
<dbReference type="OrthoDB" id="16402at10239"/>
<dbReference type="GO" id="GO:0002476">
    <property type="term" value="P:antigen processing and presentation of endogenous peptide antigen via MHC class Ib"/>
    <property type="evidence" value="ECO:0007669"/>
    <property type="project" value="TreeGrafter"/>
</dbReference>
<dbReference type="InterPro" id="IPR013783">
    <property type="entry name" value="Ig-like_fold"/>
</dbReference>
<dbReference type="GO" id="GO:0016020">
    <property type="term" value="C:membrane"/>
    <property type="evidence" value="ECO:0007669"/>
    <property type="project" value="UniProtKB-SubCell"/>
</dbReference>
<dbReference type="GeneID" id="18158390"/>
<dbReference type="Pfam" id="PF07654">
    <property type="entry name" value="C1-set"/>
    <property type="match status" value="1"/>
</dbReference>
<dbReference type="RefSeq" id="YP_008658429.1">
    <property type="nucleotide sequence ID" value="NC_022563.1"/>
</dbReference>
<dbReference type="PRINTS" id="PR01638">
    <property type="entry name" value="MHCCLASSI"/>
</dbReference>
<keyword evidence="4 6" id="KW-0472">Membrane</keyword>
<dbReference type="GO" id="GO:0005615">
    <property type="term" value="C:extracellular space"/>
    <property type="evidence" value="ECO:0007669"/>
    <property type="project" value="TreeGrafter"/>
</dbReference>
<evidence type="ECO:0000256" key="6">
    <source>
        <dbReference type="SAM" id="Phobius"/>
    </source>
</evidence>
<dbReference type="InterPro" id="IPR011162">
    <property type="entry name" value="MHC_I/II-like_Ag-recog"/>
</dbReference>
<feature type="transmembrane region" description="Helical" evidence="6">
    <location>
        <begin position="295"/>
        <end position="321"/>
    </location>
</feature>
<dbReference type="GO" id="GO:0006955">
    <property type="term" value="P:immune response"/>
    <property type="evidence" value="ECO:0007669"/>
    <property type="project" value="TreeGrafter"/>
</dbReference>
<keyword evidence="6" id="KW-0812">Transmembrane</keyword>
<dbReference type="Proteomes" id="UP000144311">
    <property type="component" value="Segment"/>
</dbReference>
<dbReference type="InterPro" id="IPR001039">
    <property type="entry name" value="MHC_I_a_a1/a2"/>
</dbReference>
<organism evidence="8">
    <name type="scientific">Squirrelpox virus</name>
    <dbReference type="NCBI Taxonomy" id="240426"/>
    <lineage>
        <taxon>Viruses</taxon>
        <taxon>Varidnaviria</taxon>
        <taxon>Bamfordvirae</taxon>
        <taxon>Nucleocytoviricota</taxon>
        <taxon>Pokkesviricetes</taxon>
        <taxon>Chitovirales</taxon>
        <taxon>Poxviridae</taxon>
        <taxon>Chordopoxvirinae</taxon>
        <taxon>Sciuripoxvirus</taxon>
        <taxon>Sciuripoxvirus squirrelpox</taxon>
    </lineage>
</organism>
<evidence type="ECO:0000259" key="7">
    <source>
        <dbReference type="PROSITE" id="PS50835"/>
    </source>
</evidence>
<protein>
    <submittedName>
        <fullName evidence="8">I2L</fullName>
    </submittedName>
    <submittedName>
        <fullName evidence="9">Major histocompatibility complex, class I, E (Human)</fullName>
    </submittedName>
</protein>
<dbReference type="PANTHER" id="PTHR16675:SF251">
    <property type="entry name" value="HLA CLASS I HISTOCOMPATIBILITY ANTIGEN, C ALPHA CHAIN"/>
    <property type="match status" value="1"/>
</dbReference>
<evidence type="ECO:0000313" key="8">
    <source>
        <dbReference type="EMBL" id="ABD51438.1"/>
    </source>
</evidence>
<evidence type="ECO:0000256" key="1">
    <source>
        <dbReference type="ARBA" id="ARBA00002297"/>
    </source>
</evidence>
<dbReference type="InterPro" id="IPR037055">
    <property type="entry name" value="MHC_I-like_Ag-recog_sf"/>
</dbReference>
<dbReference type="InterPro" id="IPR007110">
    <property type="entry name" value="Ig-like_dom"/>
</dbReference>